<feature type="domain" description="Secretion system C-terminal sorting" evidence="3">
    <location>
        <begin position="680"/>
        <end position="750"/>
    </location>
</feature>
<feature type="signal peptide" evidence="2">
    <location>
        <begin position="1"/>
        <end position="21"/>
    </location>
</feature>
<dbReference type="EMBL" id="VOOS01000003">
    <property type="protein sequence ID" value="TXB65392.1"/>
    <property type="molecule type" value="Genomic_DNA"/>
</dbReference>
<dbReference type="PANTHER" id="PTHR44103">
    <property type="entry name" value="PROPROTEIN CONVERTASE P"/>
    <property type="match status" value="1"/>
</dbReference>
<dbReference type="Gene3D" id="2.130.10.130">
    <property type="entry name" value="Integrin alpha, N-terminal"/>
    <property type="match status" value="1"/>
</dbReference>
<name>A0A5C6RVL7_9FLAO</name>
<evidence type="ECO:0000313" key="5">
    <source>
        <dbReference type="Proteomes" id="UP000321721"/>
    </source>
</evidence>
<gene>
    <name evidence="4" type="ORF">FRY74_08185</name>
</gene>
<reference evidence="4 5" key="1">
    <citation type="submission" date="2019-08" db="EMBL/GenBank/DDBJ databases">
        <title>Genome of Vicingus serpentipes NCIMB 15042.</title>
        <authorList>
            <person name="Bowman J.P."/>
        </authorList>
    </citation>
    <scope>NUCLEOTIDE SEQUENCE [LARGE SCALE GENOMIC DNA]</scope>
    <source>
        <strain evidence="4 5">NCIMB 15042</strain>
    </source>
</reference>
<dbReference type="NCBIfam" id="TIGR04183">
    <property type="entry name" value="Por_Secre_tail"/>
    <property type="match status" value="1"/>
</dbReference>
<dbReference type="RefSeq" id="WP_147100383.1">
    <property type="nucleotide sequence ID" value="NZ_VOOS01000003.1"/>
</dbReference>
<accession>A0A5C6RVL7</accession>
<dbReference type="InterPro" id="IPR028994">
    <property type="entry name" value="Integrin_alpha_N"/>
</dbReference>
<sequence length="753" mass="82781">MKLKSIIITLSLILALFNLSAQDNYTRDIQLEVYKQDSSLYKHAFTGGFNHIQFSEIDLNLDGTNDLVAFDRSGFKVSTFINNGISGVVDYTYTPKYIDSLPSFESWVLFRDYNCDGKQDILTYFSGGVKVYKNTSTTSLSFELVTNAIQTDYLPDDGNDNRINLYISSTDIAAFDDIDNDGDLDILTFGVSGTNVEYHKNLSQELYGTCDSLRFMLTNKCWGYFSENLSDNSVTLFDTCNFNVANPESQLNDENAKKHSGSSLLTLDVDANNSRDLVLGDITFNNMTLLYNSDNTTNLTAASMTVEDQSFPSNLSSTAAVDINIFPAGFYLDVNNDNVKDLLVSTNCNSGCENYESSWLYLNNGATNLPDFSFNKTNFLQEDMIELGEGANPVFFDYNDDGLLDLVIGNFGEFDNSLSLLYKPYLSLYKNVGTAANPAFKLVDSDFAGLSTMNLDLGGGTPVLGLTPTFGDLDNDGDKDMILGDYLGNIHYFTNTAGAGNDANFVLNQVKYQGIDVGSFAAPFLVDLNRNGKLDLVIGKNNGYFTFYENTGTVSAPFYSKKTDSLGYVSTLEPGFFVGKSTPFIYEDGGEYKMLAGSSSGYIFKYDNIEGNLTGSFNKVDSAYLNLKEGKNTSIALADITNDGRLDMMIGNDAGGISYFKGTFPVSVGPEYEKLEGINLYPNPTKELLTLDLGTNNLKNASLQVLDLLGKTITYQKLSASKTTISLNGLSQGVYLVKFSNDLRSKVFKVVKE</sequence>
<protein>
    <submittedName>
        <fullName evidence="4">T9SS type A sorting domain-containing protein</fullName>
    </submittedName>
</protein>
<evidence type="ECO:0000256" key="2">
    <source>
        <dbReference type="SAM" id="SignalP"/>
    </source>
</evidence>
<dbReference type="Proteomes" id="UP000321721">
    <property type="component" value="Unassembled WGS sequence"/>
</dbReference>
<evidence type="ECO:0000313" key="4">
    <source>
        <dbReference type="EMBL" id="TXB65392.1"/>
    </source>
</evidence>
<dbReference type="Pfam" id="PF18962">
    <property type="entry name" value="Por_Secre_tail"/>
    <property type="match status" value="1"/>
</dbReference>
<dbReference type="PANTHER" id="PTHR44103:SF1">
    <property type="entry name" value="PROPROTEIN CONVERTASE P"/>
    <property type="match status" value="1"/>
</dbReference>
<proteinExistence type="predicted"/>
<feature type="chain" id="PRO_5022935003" evidence="2">
    <location>
        <begin position="22"/>
        <end position="753"/>
    </location>
</feature>
<dbReference type="InterPro" id="IPR026444">
    <property type="entry name" value="Secre_tail"/>
</dbReference>
<organism evidence="4 5">
    <name type="scientific">Vicingus serpentipes</name>
    <dbReference type="NCBI Taxonomy" id="1926625"/>
    <lineage>
        <taxon>Bacteria</taxon>
        <taxon>Pseudomonadati</taxon>
        <taxon>Bacteroidota</taxon>
        <taxon>Flavobacteriia</taxon>
        <taxon>Flavobacteriales</taxon>
        <taxon>Vicingaceae</taxon>
        <taxon>Vicingus</taxon>
    </lineage>
</organism>
<evidence type="ECO:0000259" key="3">
    <source>
        <dbReference type="Pfam" id="PF18962"/>
    </source>
</evidence>
<dbReference type="AlphaFoldDB" id="A0A5C6RVL7"/>
<evidence type="ECO:0000256" key="1">
    <source>
        <dbReference type="ARBA" id="ARBA00022729"/>
    </source>
</evidence>
<keyword evidence="1 2" id="KW-0732">Signal</keyword>
<dbReference type="SUPFAM" id="SSF69318">
    <property type="entry name" value="Integrin alpha N-terminal domain"/>
    <property type="match status" value="2"/>
</dbReference>
<keyword evidence="5" id="KW-1185">Reference proteome</keyword>
<comment type="caution">
    <text evidence="4">The sequence shown here is derived from an EMBL/GenBank/DDBJ whole genome shotgun (WGS) entry which is preliminary data.</text>
</comment>
<dbReference type="OrthoDB" id="9816120at2"/>